<dbReference type="EMBL" id="JAWJWF010000045">
    <property type="protein sequence ID" value="KAK6627176.1"/>
    <property type="molecule type" value="Genomic_DNA"/>
</dbReference>
<reference evidence="7 8" key="1">
    <citation type="submission" date="2023-09" db="EMBL/GenBank/DDBJ databases">
        <title>Genomes of two closely related lineages of the louse Polyplax serrata with different host specificities.</title>
        <authorList>
            <person name="Martinu J."/>
            <person name="Tarabai H."/>
            <person name="Stefka J."/>
            <person name="Hypsa V."/>
        </authorList>
    </citation>
    <scope>NUCLEOTIDE SEQUENCE [LARGE SCALE GENOMIC DNA]</scope>
    <source>
        <strain evidence="7">98ZLc_SE</strain>
    </source>
</reference>
<evidence type="ECO:0008006" key="9">
    <source>
        <dbReference type="Google" id="ProtNLM"/>
    </source>
</evidence>
<evidence type="ECO:0000256" key="3">
    <source>
        <dbReference type="ARBA" id="ARBA00022692"/>
    </source>
</evidence>
<evidence type="ECO:0000256" key="6">
    <source>
        <dbReference type="RuleBase" id="RU363053"/>
    </source>
</evidence>
<sequence length="221" mass="25929">MKKCQILKETLKAMTVRIPESQQQRVSPSWKSSFRRGKRCECQKLPYEMRKGDWLRKGLGKIFGKYLFLTNTLSSGLLMCAGDLIQQEIEHVRYDKHKNSFDWQRNLHMGIVGTLLGPFAHFFYQVLDKFIPGNKLTSIAKKIVLDQTIASPVCILIFFFGMNYLSDKEFKETRAEVKQKFWVIYAKIHVEKLQLLQPVYLKNHGSVEAFDRYCRRPPTEK</sequence>
<keyword evidence="4 6" id="KW-1133">Transmembrane helix</keyword>
<proteinExistence type="inferred from homology"/>
<evidence type="ECO:0000256" key="1">
    <source>
        <dbReference type="ARBA" id="ARBA00004141"/>
    </source>
</evidence>
<comment type="subcellular location">
    <subcellularLocation>
        <location evidence="1">Membrane</location>
        <topology evidence="1">Multi-pass membrane protein</topology>
    </subcellularLocation>
</comment>
<comment type="caution">
    <text evidence="7">The sequence shown here is derived from an EMBL/GenBank/DDBJ whole genome shotgun (WGS) entry which is preliminary data.</text>
</comment>
<dbReference type="PANTHER" id="PTHR11266:SF8">
    <property type="entry name" value="MPV17-LIKE PROTEIN 2"/>
    <property type="match status" value="1"/>
</dbReference>
<keyword evidence="5 6" id="KW-0472">Membrane</keyword>
<feature type="transmembrane region" description="Helical" evidence="6">
    <location>
        <begin position="106"/>
        <end position="124"/>
    </location>
</feature>
<dbReference type="Proteomes" id="UP001359485">
    <property type="component" value="Unassembled WGS sequence"/>
</dbReference>
<keyword evidence="8" id="KW-1185">Reference proteome</keyword>
<evidence type="ECO:0000256" key="2">
    <source>
        <dbReference type="ARBA" id="ARBA00006824"/>
    </source>
</evidence>
<organism evidence="7 8">
    <name type="scientific">Polyplax serrata</name>
    <name type="common">Common mouse louse</name>
    <dbReference type="NCBI Taxonomy" id="468196"/>
    <lineage>
        <taxon>Eukaryota</taxon>
        <taxon>Metazoa</taxon>
        <taxon>Ecdysozoa</taxon>
        <taxon>Arthropoda</taxon>
        <taxon>Hexapoda</taxon>
        <taxon>Insecta</taxon>
        <taxon>Pterygota</taxon>
        <taxon>Neoptera</taxon>
        <taxon>Paraneoptera</taxon>
        <taxon>Psocodea</taxon>
        <taxon>Troctomorpha</taxon>
        <taxon>Phthiraptera</taxon>
        <taxon>Anoplura</taxon>
        <taxon>Polyplacidae</taxon>
        <taxon>Polyplax</taxon>
    </lineage>
</organism>
<evidence type="ECO:0000313" key="8">
    <source>
        <dbReference type="Proteomes" id="UP001359485"/>
    </source>
</evidence>
<evidence type="ECO:0000256" key="4">
    <source>
        <dbReference type="ARBA" id="ARBA00022989"/>
    </source>
</evidence>
<keyword evidence="3 6" id="KW-0812">Transmembrane</keyword>
<comment type="similarity">
    <text evidence="2 6">Belongs to the peroxisomal membrane protein PXMP2/4 family.</text>
</comment>
<gene>
    <name evidence="7" type="ORF">RUM44_009653</name>
</gene>
<dbReference type="InterPro" id="IPR007248">
    <property type="entry name" value="Mpv17_PMP22"/>
</dbReference>
<protein>
    <recommendedName>
        <fullName evidence="9">Mpv17-like protein 2</fullName>
    </recommendedName>
</protein>
<accession>A0ABR1ATD5</accession>
<feature type="transmembrane region" description="Helical" evidence="6">
    <location>
        <begin position="144"/>
        <end position="165"/>
    </location>
</feature>
<dbReference type="PANTHER" id="PTHR11266">
    <property type="entry name" value="PEROXISOMAL MEMBRANE PROTEIN 2, PXMP2 MPV17"/>
    <property type="match status" value="1"/>
</dbReference>
<name>A0ABR1ATD5_POLSC</name>
<evidence type="ECO:0000256" key="5">
    <source>
        <dbReference type="ARBA" id="ARBA00023136"/>
    </source>
</evidence>
<evidence type="ECO:0000313" key="7">
    <source>
        <dbReference type="EMBL" id="KAK6627176.1"/>
    </source>
</evidence>